<evidence type="ECO:0000313" key="3">
    <source>
        <dbReference type="Proteomes" id="UP000319143"/>
    </source>
</evidence>
<feature type="domain" description="Right handed beta helix" evidence="1">
    <location>
        <begin position="141"/>
        <end position="268"/>
    </location>
</feature>
<sequence>MRLASTHYRRNRCFSPIAVRYFICGRSLSLSTASLVAGDYDPPWALIQPKRTIKVTALPNTSDRQNGDALLEAIEGLRPGDRLEIGTGTYSVSRLWDLSVSGTAAAPIWIVADRDANVSITRPDARQNILNVGQGKPVGYLCLRGLEFTGGSHGIRLGQCRNVWIDQCHIHHTQEVCLSANSADTHQLYLTRNTIHDGNGTAEGMYLGGNNGGVIMSESVIALNHVYNCRGTQGDGIEVKQGSWGNRIAENRVHDCNYPCITVYGTGGKQPNVIERNVCYRSLDSVMQVQGEAIVRNNLLIDGRNAAFASTDHQGKTVNLQVIHNTLVNTTHAFRGGSWNARRKMVLANNVIYSREQNALHFANGHQGVTIAGNVVLGDGPKRGCTLGRGLQDFKQLTWNADDCDATPVAEAPFHHAVAEYRLPTDLYGQARNADSIISGAVVGKATQSKN</sequence>
<dbReference type="SMART" id="SM00710">
    <property type="entry name" value="PbH1"/>
    <property type="match status" value="6"/>
</dbReference>
<accession>A0A5C6DQU6</accession>
<proteinExistence type="predicted"/>
<reference evidence="2 3" key="1">
    <citation type="submission" date="2019-02" db="EMBL/GenBank/DDBJ databases">
        <title>Deep-cultivation of Planctomycetes and their phenomic and genomic characterization uncovers novel biology.</title>
        <authorList>
            <person name="Wiegand S."/>
            <person name="Jogler M."/>
            <person name="Boedeker C."/>
            <person name="Pinto D."/>
            <person name="Vollmers J."/>
            <person name="Rivas-Marin E."/>
            <person name="Kohn T."/>
            <person name="Peeters S.H."/>
            <person name="Heuer A."/>
            <person name="Rast P."/>
            <person name="Oberbeckmann S."/>
            <person name="Bunk B."/>
            <person name="Jeske O."/>
            <person name="Meyerdierks A."/>
            <person name="Storesund J.E."/>
            <person name="Kallscheuer N."/>
            <person name="Luecker S."/>
            <person name="Lage O.M."/>
            <person name="Pohl T."/>
            <person name="Merkel B.J."/>
            <person name="Hornburger P."/>
            <person name="Mueller R.-W."/>
            <person name="Bruemmer F."/>
            <person name="Labrenz M."/>
            <person name="Spormann A.M."/>
            <person name="Op Den Camp H."/>
            <person name="Overmann J."/>
            <person name="Amann R."/>
            <person name="Jetten M.S.M."/>
            <person name="Mascher T."/>
            <person name="Medema M.H."/>
            <person name="Devos D.P."/>
            <person name="Kaster A.-K."/>
            <person name="Ovreas L."/>
            <person name="Rohde M."/>
            <person name="Galperin M.Y."/>
            <person name="Jogler C."/>
        </authorList>
    </citation>
    <scope>NUCLEOTIDE SEQUENCE [LARGE SCALE GENOMIC DNA]</scope>
    <source>
        <strain evidence="2 3">Poly41</strain>
    </source>
</reference>
<dbReference type="InterPro" id="IPR011050">
    <property type="entry name" value="Pectin_lyase_fold/virulence"/>
</dbReference>
<dbReference type="AlphaFoldDB" id="A0A5C6DQU6"/>
<comment type="caution">
    <text evidence="2">The sequence shown here is derived from an EMBL/GenBank/DDBJ whole genome shotgun (WGS) entry which is preliminary data.</text>
</comment>
<dbReference type="Proteomes" id="UP000319143">
    <property type="component" value="Unassembled WGS sequence"/>
</dbReference>
<protein>
    <recommendedName>
        <fullName evidence="1">Right handed beta helix domain-containing protein</fullName>
    </recommendedName>
</protein>
<gene>
    <name evidence="2" type="ORF">Poly41_27130</name>
</gene>
<dbReference type="SUPFAM" id="SSF51126">
    <property type="entry name" value="Pectin lyase-like"/>
    <property type="match status" value="1"/>
</dbReference>
<dbReference type="Gene3D" id="2.160.20.10">
    <property type="entry name" value="Single-stranded right-handed beta-helix, Pectin lyase-like"/>
    <property type="match status" value="1"/>
</dbReference>
<evidence type="ECO:0000259" key="1">
    <source>
        <dbReference type="Pfam" id="PF13229"/>
    </source>
</evidence>
<dbReference type="OrthoDB" id="252131at2"/>
<dbReference type="Pfam" id="PF13229">
    <property type="entry name" value="Beta_helix"/>
    <property type="match status" value="1"/>
</dbReference>
<name>A0A5C6DQU6_9BACT</name>
<dbReference type="EMBL" id="SJPV01000004">
    <property type="protein sequence ID" value="TWU38237.1"/>
    <property type="molecule type" value="Genomic_DNA"/>
</dbReference>
<evidence type="ECO:0000313" key="2">
    <source>
        <dbReference type="EMBL" id="TWU38237.1"/>
    </source>
</evidence>
<dbReference type="InterPro" id="IPR012334">
    <property type="entry name" value="Pectin_lyas_fold"/>
</dbReference>
<dbReference type="InterPro" id="IPR039448">
    <property type="entry name" value="Beta_helix"/>
</dbReference>
<dbReference type="InterPro" id="IPR006626">
    <property type="entry name" value="PbH1"/>
</dbReference>
<organism evidence="2 3">
    <name type="scientific">Novipirellula artificiosorum</name>
    <dbReference type="NCBI Taxonomy" id="2528016"/>
    <lineage>
        <taxon>Bacteria</taxon>
        <taxon>Pseudomonadati</taxon>
        <taxon>Planctomycetota</taxon>
        <taxon>Planctomycetia</taxon>
        <taxon>Pirellulales</taxon>
        <taxon>Pirellulaceae</taxon>
        <taxon>Novipirellula</taxon>
    </lineage>
</organism>
<keyword evidence="3" id="KW-1185">Reference proteome</keyword>